<evidence type="ECO:0000313" key="7">
    <source>
        <dbReference type="Proteomes" id="UP000271098"/>
    </source>
</evidence>
<feature type="domain" description="H15" evidence="5">
    <location>
        <begin position="2"/>
        <end position="27"/>
    </location>
</feature>
<keyword evidence="2 3" id="KW-0539">Nucleus</keyword>
<keyword evidence="1 3" id="KW-0238">DNA-binding</keyword>
<dbReference type="WBParaSite" id="GPUH_0001808101-mRNA-1">
    <property type="protein sequence ID" value="GPUH_0001808101-mRNA-1"/>
    <property type="gene ID" value="GPUH_0001808101"/>
</dbReference>
<dbReference type="PRINTS" id="PR00624">
    <property type="entry name" value="HISTONEH5"/>
</dbReference>
<name>A0A183EAR5_9BILA</name>
<sequence>MALKRGLQSGALKQAKGTGAAGSFRLGESKASSGHVRKTRKPRAKKTSTGRKSTGVKKPQVKRARKVPVICFYYKSRMCQC</sequence>
<accession>A0A183EAR5</accession>
<dbReference type="GO" id="GO:0030527">
    <property type="term" value="F:structural constituent of chromatin"/>
    <property type="evidence" value="ECO:0007669"/>
    <property type="project" value="InterPro"/>
</dbReference>
<evidence type="ECO:0000313" key="8">
    <source>
        <dbReference type="WBParaSite" id="GPUH_0001808101-mRNA-1"/>
    </source>
</evidence>
<dbReference type="OrthoDB" id="1110759at2759"/>
<comment type="subcellular location">
    <subcellularLocation>
        <location evidence="3">Nucleus</location>
    </subcellularLocation>
</comment>
<dbReference type="AlphaFoldDB" id="A0A183EAR5"/>
<reference evidence="8" key="1">
    <citation type="submission" date="2016-06" db="UniProtKB">
        <authorList>
            <consortium name="WormBaseParasite"/>
        </authorList>
    </citation>
    <scope>IDENTIFICATION</scope>
</reference>
<dbReference type="Proteomes" id="UP000271098">
    <property type="component" value="Unassembled WGS sequence"/>
</dbReference>
<evidence type="ECO:0000313" key="6">
    <source>
        <dbReference type="EMBL" id="VDN30968.1"/>
    </source>
</evidence>
<feature type="region of interest" description="Disordered" evidence="4">
    <location>
        <begin position="1"/>
        <end position="63"/>
    </location>
</feature>
<gene>
    <name evidence="6" type="ORF">GPUH_LOCUS18057</name>
</gene>
<evidence type="ECO:0000256" key="1">
    <source>
        <dbReference type="ARBA" id="ARBA00023125"/>
    </source>
</evidence>
<evidence type="ECO:0000259" key="5">
    <source>
        <dbReference type="Pfam" id="PF00538"/>
    </source>
</evidence>
<dbReference type="InterPro" id="IPR036388">
    <property type="entry name" value="WH-like_DNA-bd_sf"/>
</dbReference>
<reference evidence="6 7" key="2">
    <citation type="submission" date="2018-11" db="EMBL/GenBank/DDBJ databases">
        <authorList>
            <consortium name="Pathogen Informatics"/>
        </authorList>
    </citation>
    <scope>NUCLEOTIDE SEQUENCE [LARGE SCALE GENOMIC DNA]</scope>
</reference>
<keyword evidence="7" id="KW-1185">Reference proteome</keyword>
<organism evidence="8">
    <name type="scientific">Gongylonema pulchrum</name>
    <dbReference type="NCBI Taxonomy" id="637853"/>
    <lineage>
        <taxon>Eukaryota</taxon>
        <taxon>Metazoa</taxon>
        <taxon>Ecdysozoa</taxon>
        <taxon>Nematoda</taxon>
        <taxon>Chromadorea</taxon>
        <taxon>Rhabditida</taxon>
        <taxon>Spirurina</taxon>
        <taxon>Spiruromorpha</taxon>
        <taxon>Spiruroidea</taxon>
        <taxon>Gongylonematidae</taxon>
        <taxon>Gongylonema</taxon>
    </lineage>
</organism>
<protein>
    <submittedName>
        <fullName evidence="8">H15 domain-containing protein</fullName>
    </submittedName>
</protein>
<comment type="similarity">
    <text evidence="3">Belongs to the histone H1/H5 family.</text>
</comment>
<dbReference type="Pfam" id="PF00538">
    <property type="entry name" value="Linker_histone"/>
    <property type="match status" value="1"/>
</dbReference>
<dbReference type="InterPro" id="IPR005818">
    <property type="entry name" value="Histone_H1/H5_H15"/>
</dbReference>
<dbReference type="GO" id="GO:0003677">
    <property type="term" value="F:DNA binding"/>
    <property type="evidence" value="ECO:0007669"/>
    <property type="project" value="UniProtKB-KW"/>
</dbReference>
<dbReference type="EMBL" id="UYRT01086129">
    <property type="protein sequence ID" value="VDN30968.1"/>
    <property type="molecule type" value="Genomic_DNA"/>
</dbReference>
<dbReference type="GO" id="GO:0000786">
    <property type="term" value="C:nucleosome"/>
    <property type="evidence" value="ECO:0007669"/>
    <property type="project" value="InterPro"/>
</dbReference>
<evidence type="ECO:0000256" key="2">
    <source>
        <dbReference type="ARBA" id="ARBA00023242"/>
    </source>
</evidence>
<evidence type="ECO:0000256" key="4">
    <source>
        <dbReference type="SAM" id="MobiDB-lite"/>
    </source>
</evidence>
<feature type="compositionally biased region" description="Basic residues" evidence="4">
    <location>
        <begin position="35"/>
        <end position="49"/>
    </location>
</feature>
<proteinExistence type="inferred from homology"/>
<dbReference type="InterPro" id="IPR005819">
    <property type="entry name" value="H1/H5"/>
</dbReference>
<dbReference type="GO" id="GO:0006334">
    <property type="term" value="P:nucleosome assembly"/>
    <property type="evidence" value="ECO:0007669"/>
    <property type="project" value="InterPro"/>
</dbReference>
<dbReference type="GO" id="GO:0005634">
    <property type="term" value="C:nucleus"/>
    <property type="evidence" value="ECO:0007669"/>
    <property type="project" value="UniProtKB-SubCell"/>
</dbReference>
<dbReference type="Gene3D" id="1.10.10.10">
    <property type="entry name" value="Winged helix-like DNA-binding domain superfamily/Winged helix DNA-binding domain"/>
    <property type="match status" value="1"/>
</dbReference>
<keyword evidence="3" id="KW-0158">Chromosome</keyword>
<evidence type="ECO:0000256" key="3">
    <source>
        <dbReference type="RuleBase" id="RU003894"/>
    </source>
</evidence>